<dbReference type="Pfam" id="PF07731">
    <property type="entry name" value="Cu-oxidase_2"/>
    <property type="match status" value="1"/>
</dbReference>
<keyword evidence="9" id="KW-0439">Lignin degradation</keyword>
<keyword evidence="6" id="KW-0560">Oxidoreductase</keyword>
<evidence type="ECO:0000256" key="4">
    <source>
        <dbReference type="ARBA" id="ARBA00012297"/>
    </source>
</evidence>
<feature type="chain" id="PRO_5040507364" description="laccase" evidence="11">
    <location>
        <begin position="22"/>
        <end position="584"/>
    </location>
</feature>
<dbReference type="GO" id="GO:0052716">
    <property type="term" value="F:hydroquinone:oxygen oxidoreductase activity"/>
    <property type="evidence" value="ECO:0007669"/>
    <property type="project" value="UniProtKB-EC"/>
</dbReference>
<evidence type="ECO:0000256" key="5">
    <source>
        <dbReference type="ARBA" id="ARBA00022723"/>
    </source>
</evidence>
<dbReference type="OrthoDB" id="2121828at2759"/>
<dbReference type="InterPro" id="IPR033138">
    <property type="entry name" value="Cu_oxidase_CS"/>
</dbReference>
<dbReference type="InterPro" id="IPR011706">
    <property type="entry name" value="Cu-oxidase_C"/>
</dbReference>
<evidence type="ECO:0000256" key="2">
    <source>
        <dbReference type="ARBA" id="ARBA00001935"/>
    </source>
</evidence>
<dbReference type="CDD" id="cd13854">
    <property type="entry name" value="CuRO_1_MaLCC_like"/>
    <property type="match status" value="1"/>
</dbReference>
<dbReference type="InterPro" id="IPR008972">
    <property type="entry name" value="Cupredoxin"/>
</dbReference>
<keyword evidence="8" id="KW-0325">Glycoprotein</keyword>
<dbReference type="CDD" id="cd13901">
    <property type="entry name" value="CuRO_3_MaLCC_like"/>
    <property type="match status" value="1"/>
</dbReference>
<dbReference type="Pfam" id="PF07732">
    <property type="entry name" value="Cu-oxidase_3"/>
    <property type="match status" value="1"/>
</dbReference>
<comment type="cofactor">
    <cofactor evidence="2">
        <name>Cu cation</name>
        <dbReference type="ChEBI" id="CHEBI:23378"/>
    </cofactor>
</comment>
<keyword evidence="7" id="KW-0186">Copper</keyword>
<evidence type="ECO:0000256" key="6">
    <source>
        <dbReference type="ARBA" id="ARBA00023002"/>
    </source>
</evidence>
<feature type="compositionally biased region" description="Polar residues" evidence="10">
    <location>
        <begin position="360"/>
        <end position="369"/>
    </location>
</feature>
<evidence type="ECO:0000259" key="14">
    <source>
        <dbReference type="Pfam" id="PF07732"/>
    </source>
</evidence>
<organism evidence="15 16">
    <name type="scientific">Saccharata proteae CBS 121410</name>
    <dbReference type="NCBI Taxonomy" id="1314787"/>
    <lineage>
        <taxon>Eukaryota</taxon>
        <taxon>Fungi</taxon>
        <taxon>Dikarya</taxon>
        <taxon>Ascomycota</taxon>
        <taxon>Pezizomycotina</taxon>
        <taxon>Dothideomycetes</taxon>
        <taxon>Dothideomycetes incertae sedis</taxon>
        <taxon>Botryosphaeriales</taxon>
        <taxon>Saccharataceae</taxon>
        <taxon>Saccharata</taxon>
    </lineage>
</organism>
<feature type="region of interest" description="Disordered" evidence="10">
    <location>
        <begin position="358"/>
        <end position="380"/>
    </location>
</feature>
<dbReference type="InterPro" id="IPR011707">
    <property type="entry name" value="Cu-oxidase-like_N"/>
</dbReference>
<keyword evidence="16" id="KW-1185">Reference proteome</keyword>
<gene>
    <name evidence="15" type="ORF">K490DRAFT_75858</name>
</gene>
<evidence type="ECO:0000256" key="1">
    <source>
        <dbReference type="ARBA" id="ARBA00000349"/>
    </source>
</evidence>
<comment type="catalytic activity">
    <reaction evidence="1">
        <text>4 hydroquinone + O2 = 4 benzosemiquinone + 2 H2O</text>
        <dbReference type="Rhea" id="RHEA:11276"/>
        <dbReference type="ChEBI" id="CHEBI:15377"/>
        <dbReference type="ChEBI" id="CHEBI:15379"/>
        <dbReference type="ChEBI" id="CHEBI:17594"/>
        <dbReference type="ChEBI" id="CHEBI:17977"/>
        <dbReference type="EC" id="1.10.3.2"/>
    </reaction>
</comment>
<dbReference type="GO" id="GO:0046274">
    <property type="term" value="P:lignin catabolic process"/>
    <property type="evidence" value="ECO:0007669"/>
    <property type="project" value="UniProtKB-KW"/>
</dbReference>
<keyword evidence="11" id="KW-0732">Signal</keyword>
<evidence type="ECO:0000313" key="16">
    <source>
        <dbReference type="Proteomes" id="UP000799776"/>
    </source>
</evidence>
<dbReference type="GO" id="GO:0005507">
    <property type="term" value="F:copper ion binding"/>
    <property type="evidence" value="ECO:0007669"/>
    <property type="project" value="InterPro"/>
</dbReference>
<dbReference type="FunFam" id="2.60.40.420:FF:000045">
    <property type="entry name" value="Laccase 2"/>
    <property type="match status" value="1"/>
</dbReference>
<evidence type="ECO:0000256" key="3">
    <source>
        <dbReference type="ARBA" id="ARBA00010609"/>
    </source>
</evidence>
<dbReference type="PROSITE" id="PS00080">
    <property type="entry name" value="MULTICOPPER_OXIDASE2"/>
    <property type="match status" value="1"/>
</dbReference>
<protein>
    <recommendedName>
        <fullName evidence="4">laccase</fullName>
        <ecNumber evidence="4">1.10.3.2</ecNumber>
    </recommendedName>
</protein>
<dbReference type="PANTHER" id="PTHR11709:SF87">
    <property type="entry name" value="LACCASE"/>
    <property type="match status" value="1"/>
</dbReference>
<dbReference type="SUPFAM" id="SSF49503">
    <property type="entry name" value="Cupredoxins"/>
    <property type="match status" value="3"/>
</dbReference>
<feature type="domain" description="Plastocyanin-like" evidence="14">
    <location>
        <begin position="76"/>
        <end position="190"/>
    </location>
</feature>
<dbReference type="FunFam" id="2.60.40.420:FF:000021">
    <property type="entry name" value="Extracellular dihydrogeodin oxidase/laccase"/>
    <property type="match status" value="1"/>
</dbReference>
<dbReference type="PANTHER" id="PTHR11709">
    <property type="entry name" value="MULTI-COPPER OXIDASE"/>
    <property type="match status" value="1"/>
</dbReference>
<dbReference type="EC" id="1.10.3.2" evidence="4"/>
<sequence length="584" mass="63662">MMLSIGQLSAIVLALATSASSVASGTASSSATRTPDPSCVNSADDRSCWVDGFSIDADFDEKWPTTGKTNYYTLTVTNTTACPGGSCRQMMLINDQFPGPTISGSWGDEFEITVVNNMQYNGTAFHWHGIRQLNNSQYDGANGVSDCPIPPGSSAVYKWKATQYGTSWYHSHHSAQYADGVLGPIVIDGPATAPYDVDLGPLVLTDIYNASEGGAFALNWQAQHSTTGAPPTPANILVNGDMVNATGGGEYLKTTVTKGQRYRMRIINSAVDTFFYFSIDGHTFDVITSDFVPIQPIEKEWIVLALGQRYDIVFQADQDIDNYWIRTIPATACGSTNSFLTNHPDTVMGSILSYDGAADSNPTDDSPASPSGCDDQTGVTPWWETQVPSDDFIEELSGIDIQLNTALITGTSSSIVAWTVNSSTMDIDWEQPTLSYVIDGNTDYKSYPSSYNWYYWIIDNDPNVGLAHPIHLHGHDFFVLGTGTGTWDGDVSTLQFDNPMRRDVAILPAQGYLILAFPADNPGAWLMHCHIAWHVSDGLSLQFLERADEITSVIGDTSEMTSNCAAWKTWWDGDHPYDKEDSGL</sequence>
<feature type="domain" description="Plastocyanin-like" evidence="12">
    <location>
        <begin position="201"/>
        <end position="333"/>
    </location>
</feature>
<feature type="domain" description="Plastocyanin-like" evidence="13">
    <location>
        <begin position="451"/>
        <end position="547"/>
    </location>
</feature>
<comment type="caution">
    <text evidence="15">The sequence shown here is derived from an EMBL/GenBank/DDBJ whole genome shotgun (WGS) entry which is preliminary data.</text>
</comment>
<dbReference type="InterPro" id="IPR001117">
    <property type="entry name" value="Cu-oxidase_2nd"/>
</dbReference>
<dbReference type="Proteomes" id="UP000799776">
    <property type="component" value="Unassembled WGS sequence"/>
</dbReference>
<evidence type="ECO:0000259" key="12">
    <source>
        <dbReference type="Pfam" id="PF00394"/>
    </source>
</evidence>
<dbReference type="EMBL" id="ML978741">
    <property type="protein sequence ID" value="KAF2084453.1"/>
    <property type="molecule type" value="Genomic_DNA"/>
</dbReference>
<dbReference type="Gene3D" id="2.60.40.420">
    <property type="entry name" value="Cupredoxins - blue copper proteins"/>
    <property type="match status" value="3"/>
</dbReference>
<evidence type="ECO:0000256" key="9">
    <source>
        <dbReference type="ARBA" id="ARBA00023185"/>
    </source>
</evidence>
<dbReference type="InterPro" id="IPR002355">
    <property type="entry name" value="Cu_oxidase_Cu_BS"/>
</dbReference>
<dbReference type="InterPro" id="IPR045087">
    <property type="entry name" value="Cu-oxidase_fam"/>
</dbReference>
<dbReference type="Pfam" id="PF00394">
    <property type="entry name" value="Cu-oxidase"/>
    <property type="match status" value="1"/>
</dbReference>
<comment type="similarity">
    <text evidence="3">Belongs to the multicopper oxidase family.</text>
</comment>
<name>A0A9P4HPT7_9PEZI</name>
<evidence type="ECO:0000256" key="10">
    <source>
        <dbReference type="SAM" id="MobiDB-lite"/>
    </source>
</evidence>
<feature type="signal peptide" evidence="11">
    <location>
        <begin position="1"/>
        <end position="21"/>
    </location>
</feature>
<evidence type="ECO:0000313" key="15">
    <source>
        <dbReference type="EMBL" id="KAF2084453.1"/>
    </source>
</evidence>
<evidence type="ECO:0000256" key="7">
    <source>
        <dbReference type="ARBA" id="ARBA00023008"/>
    </source>
</evidence>
<dbReference type="CDD" id="cd13880">
    <property type="entry name" value="CuRO_2_MaLCC_like"/>
    <property type="match status" value="1"/>
</dbReference>
<evidence type="ECO:0000256" key="11">
    <source>
        <dbReference type="SAM" id="SignalP"/>
    </source>
</evidence>
<accession>A0A9P4HPT7</accession>
<evidence type="ECO:0000256" key="8">
    <source>
        <dbReference type="ARBA" id="ARBA00023180"/>
    </source>
</evidence>
<reference evidence="15" key="1">
    <citation type="journal article" date="2020" name="Stud. Mycol.">
        <title>101 Dothideomycetes genomes: a test case for predicting lifestyles and emergence of pathogens.</title>
        <authorList>
            <person name="Haridas S."/>
            <person name="Albert R."/>
            <person name="Binder M."/>
            <person name="Bloem J."/>
            <person name="Labutti K."/>
            <person name="Salamov A."/>
            <person name="Andreopoulos B."/>
            <person name="Baker S."/>
            <person name="Barry K."/>
            <person name="Bills G."/>
            <person name="Bluhm B."/>
            <person name="Cannon C."/>
            <person name="Castanera R."/>
            <person name="Culley D."/>
            <person name="Daum C."/>
            <person name="Ezra D."/>
            <person name="Gonzalez J."/>
            <person name="Henrissat B."/>
            <person name="Kuo A."/>
            <person name="Liang C."/>
            <person name="Lipzen A."/>
            <person name="Lutzoni F."/>
            <person name="Magnuson J."/>
            <person name="Mondo S."/>
            <person name="Nolan M."/>
            <person name="Ohm R."/>
            <person name="Pangilinan J."/>
            <person name="Park H.-J."/>
            <person name="Ramirez L."/>
            <person name="Alfaro M."/>
            <person name="Sun H."/>
            <person name="Tritt A."/>
            <person name="Yoshinaga Y."/>
            <person name="Zwiers L.-H."/>
            <person name="Turgeon B."/>
            <person name="Goodwin S."/>
            <person name="Spatafora J."/>
            <person name="Crous P."/>
            <person name="Grigoriev I."/>
        </authorList>
    </citation>
    <scope>NUCLEOTIDE SEQUENCE</scope>
    <source>
        <strain evidence="15">CBS 121410</strain>
    </source>
</reference>
<evidence type="ECO:0000259" key="13">
    <source>
        <dbReference type="Pfam" id="PF07731"/>
    </source>
</evidence>
<dbReference type="AlphaFoldDB" id="A0A9P4HPT7"/>
<keyword evidence="5" id="KW-0479">Metal-binding</keyword>
<proteinExistence type="inferred from homology"/>
<dbReference type="PROSITE" id="PS00079">
    <property type="entry name" value="MULTICOPPER_OXIDASE1"/>
    <property type="match status" value="1"/>
</dbReference>